<evidence type="ECO:0000256" key="9">
    <source>
        <dbReference type="SAM" id="Coils"/>
    </source>
</evidence>
<organism evidence="12 13">
    <name type="scientific">Paenibacillus roseopurpureus</name>
    <dbReference type="NCBI Taxonomy" id="2918901"/>
    <lineage>
        <taxon>Bacteria</taxon>
        <taxon>Bacillati</taxon>
        <taxon>Bacillota</taxon>
        <taxon>Bacilli</taxon>
        <taxon>Bacillales</taxon>
        <taxon>Paenibacillaceae</taxon>
        <taxon>Paenibacillus</taxon>
    </lineage>
</organism>
<name>A0AA96LRV2_9BACL</name>
<dbReference type="InterPro" id="IPR018060">
    <property type="entry name" value="HTH_AraC"/>
</dbReference>
<dbReference type="AlphaFoldDB" id="A0AA96LRV2"/>
<dbReference type="PROSITE" id="PS50110">
    <property type="entry name" value="RESPONSE_REGULATORY"/>
    <property type="match status" value="1"/>
</dbReference>
<evidence type="ECO:0000313" key="13">
    <source>
        <dbReference type="Proteomes" id="UP001304650"/>
    </source>
</evidence>
<dbReference type="PANTHER" id="PTHR42713:SF3">
    <property type="entry name" value="TRANSCRIPTIONAL REGULATORY PROTEIN HPTR"/>
    <property type="match status" value="1"/>
</dbReference>
<keyword evidence="5" id="KW-0805">Transcription regulation</keyword>
<dbReference type="InterPro" id="IPR011006">
    <property type="entry name" value="CheY-like_superfamily"/>
</dbReference>
<keyword evidence="9" id="KW-0175">Coiled coil</keyword>
<dbReference type="InterPro" id="IPR051552">
    <property type="entry name" value="HptR"/>
</dbReference>
<evidence type="ECO:0000256" key="1">
    <source>
        <dbReference type="ARBA" id="ARBA00004496"/>
    </source>
</evidence>
<evidence type="ECO:0000259" key="11">
    <source>
        <dbReference type="PROSITE" id="PS50110"/>
    </source>
</evidence>
<keyword evidence="13" id="KW-1185">Reference proteome</keyword>
<gene>
    <name evidence="12" type="ORF">MJB10_08655</name>
</gene>
<keyword evidence="3 8" id="KW-0597">Phosphoprotein</keyword>
<dbReference type="SMART" id="SM00448">
    <property type="entry name" value="REC"/>
    <property type="match status" value="1"/>
</dbReference>
<dbReference type="InterPro" id="IPR009057">
    <property type="entry name" value="Homeodomain-like_sf"/>
</dbReference>
<dbReference type="Pfam" id="PF12833">
    <property type="entry name" value="HTH_18"/>
    <property type="match status" value="1"/>
</dbReference>
<dbReference type="Gene3D" id="3.40.50.2300">
    <property type="match status" value="1"/>
</dbReference>
<evidence type="ECO:0000256" key="4">
    <source>
        <dbReference type="ARBA" id="ARBA00023012"/>
    </source>
</evidence>
<dbReference type="SUPFAM" id="SSF52172">
    <property type="entry name" value="CheY-like"/>
    <property type="match status" value="1"/>
</dbReference>
<feature type="domain" description="HTH araC/xylS-type" evidence="10">
    <location>
        <begin position="447"/>
        <end position="545"/>
    </location>
</feature>
<dbReference type="GO" id="GO:0000160">
    <property type="term" value="P:phosphorelay signal transduction system"/>
    <property type="evidence" value="ECO:0007669"/>
    <property type="project" value="UniProtKB-KW"/>
</dbReference>
<dbReference type="InterPro" id="IPR020449">
    <property type="entry name" value="Tscrpt_reg_AraC-type_HTH"/>
</dbReference>
<evidence type="ECO:0000256" key="6">
    <source>
        <dbReference type="ARBA" id="ARBA00023125"/>
    </source>
</evidence>
<evidence type="ECO:0000259" key="10">
    <source>
        <dbReference type="PROSITE" id="PS01124"/>
    </source>
</evidence>
<protein>
    <submittedName>
        <fullName evidence="12">Response regulator</fullName>
    </submittedName>
</protein>
<evidence type="ECO:0000313" key="12">
    <source>
        <dbReference type="EMBL" id="WNR46148.1"/>
    </source>
</evidence>
<evidence type="ECO:0000256" key="7">
    <source>
        <dbReference type="ARBA" id="ARBA00023163"/>
    </source>
</evidence>
<proteinExistence type="predicted"/>
<reference evidence="12" key="1">
    <citation type="submission" date="2022-02" db="EMBL/GenBank/DDBJ databases">
        <title>Paenibacillus sp. MBLB1832 Whole Genome Shotgun Sequencing.</title>
        <authorList>
            <person name="Hwang C.Y."/>
            <person name="Cho E.-S."/>
            <person name="Seo M.-J."/>
        </authorList>
    </citation>
    <scope>NUCLEOTIDE SEQUENCE</scope>
    <source>
        <strain evidence="12">MBLB1832</strain>
    </source>
</reference>
<dbReference type="GO" id="GO:0003700">
    <property type="term" value="F:DNA-binding transcription factor activity"/>
    <property type="evidence" value="ECO:0007669"/>
    <property type="project" value="InterPro"/>
</dbReference>
<accession>A0AA96LRV2</accession>
<dbReference type="Pfam" id="PF00072">
    <property type="entry name" value="Response_reg"/>
    <property type="match status" value="1"/>
</dbReference>
<dbReference type="GO" id="GO:0043565">
    <property type="term" value="F:sequence-specific DNA binding"/>
    <property type="evidence" value="ECO:0007669"/>
    <property type="project" value="InterPro"/>
</dbReference>
<evidence type="ECO:0000256" key="2">
    <source>
        <dbReference type="ARBA" id="ARBA00022490"/>
    </source>
</evidence>
<dbReference type="GO" id="GO:0005737">
    <property type="term" value="C:cytoplasm"/>
    <property type="evidence" value="ECO:0007669"/>
    <property type="project" value="UniProtKB-SubCell"/>
</dbReference>
<comment type="subcellular location">
    <subcellularLocation>
        <location evidence="1">Cytoplasm</location>
    </subcellularLocation>
</comment>
<dbReference type="InterPro" id="IPR018062">
    <property type="entry name" value="HTH_AraC-typ_CS"/>
</dbReference>
<dbReference type="InterPro" id="IPR001789">
    <property type="entry name" value="Sig_transdc_resp-reg_receiver"/>
</dbReference>
<feature type="modified residue" description="4-aspartylphosphate" evidence="8">
    <location>
        <position position="55"/>
    </location>
</feature>
<keyword evidence="7" id="KW-0804">Transcription</keyword>
<evidence type="ECO:0000256" key="3">
    <source>
        <dbReference type="ARBA" id="ARBA00022553"/>
    </source>
</evidence>
<dbReference type="PROSITE" id="PS01124">
    <property type="entry name" value="HTH_ARAC_FAMILY_2"/>
    <property type="match status" value="1"/>
</dbReference>
<dbReference type="EMBL" id="CP130319">
    <property type="protein sequence ID" value="WNR46148.1"/>
    <property type="molecule type" value="Genomic_DNA"/>
</dbReference>
<evidence type="ECO:0000256" key="5">
    <source>
        <dbReference type="ARBA" id="ARBA00023015"/>
    </source>
</evidence>
<dbReference type="KEGG" id="proo:MJB10_08655"/>
<dbReference type="SMART" id="SM00342">
    <property type="entry name" value="HTH_ARAC"/>
    <property type="match status" value="1"/>
</dbReference>
<dbReference type="SUPFAM" id="SSF46689">
    <property type="entry name" value="Homeodomain-like"/>
    <property type="match status" value="2"/>
</dbReference>
<dbReference type="Gene3D" id="1.10.10.60">
    <property type="entry name" value="Homeodomain-like"/>
    <property type="match status" value="2"/>
</dbReference>
<dbReference type="PRINTS" id="PR00032">
    <property type="entry name" value="HTHARAC"/>
</dbReference>
<dbReference type="PROSITE" id="PS00041">
    <property type="entry name" value="HTH_ARAC_FAMILY_1"/>
    <property type="match status" value="1"/>
</dbReference>
<keyword evidence="6" id="KW-0238">DNA-binding</keyword>
<dbReference type="Proteomes" id="UP001304650">
    <property type="component" value="Chromosome"/>
</dbReference>
<dbReference type="RefSeq" id="WP_314803554.1">
    <property type="nucleotide sequence ID" value="NZ_CP130319.1"/>
</dbReference>
<sequence>MAQLLLVDDERVVVNTLADSLPWEELGISHIYRAYSGQEALQLLATHSIDVVLTDIRMPEMSGLELIQRIRELSGKTKCIIHSGYADFEYAKQAMSSHVTEYVIKPARDLEVMAAVRRMLEALNEETIAQYSLQNLTSAVREQIPLMRSQFVMELIKGRRWSEEEFASKLTMMQLPFNAKDQMALIVIRLEEGISSLDAQSIALYEYAIVNIAEETLGDHFDVLSGRDPYDYLILIAKLKESKSMELKALGVRENSYMSLLEQTAAKFQENVKRFLKGNISLIISTDGLFPYDIPELHQESISAIRRKVGNDRNMFLTLQSPHTSKPVKSLKSLYETPTLIQLLDMGQHKQCLAKLESIIEELEELWDESQEHLLEVFLYLGSVFTYASHRNGRLLEELIGQDYELFFTRKPFLSVRQLKEWAFKVTNLLFEDLNREMVDAKTACILQIQQFVTGKLSDPISLQDIADHIYMHPVYLSKIFKDRTGENLSDYITRLKMEKAAFLLKQTEERIYQISTMLGYQSSPYFIRIFKKFYGVTPQEFRGS</sequence>
<feature type="coiled-coil region" evidence="9">
    <location>
        <begin position="346"/>
        <end position="373"/>
    </location>
</feature>
<feature type="domain" description="Response regulatory" evidence="11">
    <location>
        <begin position="3"/>
        <end position="120"/>
    </location>
</feature>
<dbReference type="CDD" id="cd17536">
    <property type="entry name" value="REC_YesN-like"/>
    <property type="match status" value="1"/>
</dbReference>
<evidence type="ECO:0000256" key="8">
    <source>
        <dbReference type="PROSITE-ProRule" id="PRU00169"/>
    </source>
</evidence>
<keyword evidence="4" id="KW-0902">Two-component regulatory system</keyword>
<keyword evidence="2" id="KW-0963">Cytoplasm</keyword>
<dbReference type="PANTHER" id="PTHR42713">
    <property type="entry name" value="HISTIDINE KINASE-RELATED"/>
    <property type="match status" value="1"/>
</dbReference>